<accession>A0A2H0V627</accession>
<evidence type="ECO:0000313" key="1">
    <source>
        <dbReference type="EMBL" id="PIR94525.1"/>
    </source>
</evidence>
<dbReference type="EMBL" id="PFAP01000003">
    <property type="protein sequence ID" value="PIR94525.1"/>
    <property type="molecule type" value="Genomic_DNA"/>
</dbReference>
<organism evidence="1 2">
    <name type="scientific">Candidatus Falkowbacteria bacterium CG10_big_fil_rev_8_21_14_0_10_39_11</name>
    <dbReference type="NCBI Taxonomy" id="1974565"/>
    <lineage>
        <taxon>Bacteria</taxon>
        <taxon>Candidatus Falkowiibacteriota</taxon>
    </lineage>
</organism>
<comment type="caution">
    <text evidence="1">The sequence shown here is derived from an EMBL/GenBank/DDBJ whole genome shotgun (WGS) entry which is preliminary data.</text>
</comment>
<sequence>MFGWFKRLLFGSDSEPTYSVAVHVMETGAKFGYKIVIELKPNKWRRSPVKQTYFVKTSEKYSGKQLKQDLSNHLPDNVSSIDTIKDKMNEFLTAKIGDKQIRHL</sequence>
<dbReference type="AlphaFoldDB" id="A0A2H0V627"/>
<reference evidence="2" key="1">
    <citation type="submission" date="2017-09" db="EMBL/GenBank/DDBJ databases">
        <title>Depth-based differentiation of microbial function through sediment-hosted aquifers and enrichment of novel symbionts in the deep terrestrial subsurface.</title>
        <authorList>
            <person name="Probst A.J."/>
            <person name="Ladd B."/>
            <person name="Jarett J.K."/>
            <person name="Geller-Mcgrath D.E."/>
            <person name="Sieber C.M.K."/>
            <person name="Emerson J.B."/>
            <person name="Anantharaman K."/>
            <person name="Thomas B.C."/>
            <person name="Malmstrom R."/>
            <person name="Stieglmeier M."/>
            <person name="Klingl A."/>
            <person name="Woyke T."/>
            <person name="Ryan C.M."/>
            <person name="Banfield J.F."/>
        </authorList>
    </citation>
    <scope>NUCLEOTIDE SEQUENCE [LARGE SCALE GENOMIC DNA]</scope>
</reference>
<protein>
    <submittedName>
        <fullName evidence="1">Uncharacterized protein</fullName>
    </submittedName>
</protein>
<name>A0A2H0V627_9BACT</name>
<proteinExistence type="predicted"/>
<dbReference type="Proteomes" id="UP000229901">
    <property type="component" value="Unassembled WGS sequence"/>
</dbReference>
<evidence type="ECO:0000313" key="2">
    <source>
        <dbReference type="Proteomes" id="UP000229901"/>
    </source>
</evidence>
<gene>
    <name evidence="1" type="ORF">COT97_00575</name>
</gene>